<feature type="region of interest" description="Disordered" evidence="1">
    <location>
        <begin position="1"/>
        <end position="30"/>
    </location>
</feature>
<dbReference type="Proteomes" id="UP000777482">
    <property type="component" value="Unassembled WGS sequence"/>
</dbReference>
<sequence>MNQQALSFERNARNSPYASGGLGVSSPRVRSSSFSGIGSSPLIGAYPRLPLLSNRIGTHSGSSLMSPLSGLGNPALQRERLRSQTRALEAEALRREHRARSLSRERAVLAAANERLLTPRMSPRFGQVGTGVSGLMPAQSLARRSSWHGAVPVAGSYGHSPRLGYARSPRLAPLESGLARTPALHYGPAHYDYPHGYRSRSSSASRILVSPGINHPPSPRVVNYHNTYNLSPRLLPGDAGLGAFDDLSIGMNAADPLVLDEYGRAGGVPAYAQDFVVTDASLVDGRRILRDFGPVEGLSGFDTFLSEDERLNLAISDLTARAHSRGANAVLSVETGEDIGGQIVVRGVAALLS</sequence>
<evidence type="ECO:0000313" key="3">
    <source>
        <dbReference type="Proteomes" id="UP000777482"/>
    </source>
</evidence>
<evidence type="ECO:0000256" key="1">
    <source>
        <dbReference type="SAM" id="MobiDB-lite"/>
    </source>
</evidence>
<protein>
    <submittedName>
        <fullName evidence="2">Uncharacterized protein</fullName>
    </submittedName>
</protein>
<keyword evidence="3" id="KW-1185">Reference proteome</keyword>
<dbReference type="OrthoDB" id="2530250at2759"/>
<organism evidence="2 3">
    <name type="scientific">Rhodotorula mucilaginosa</name>
    <name type="common">Yeast</name>
    <name type="synonym">Rhodotorula rubra</name>
    <dbReference type="NCBI Taxonomy" id="5537"/>
    <lineage>
        <taxon>Eukaryota</taxon>
        <taxon>Fungi</taxon>
        <taxon>Dikarya</taxon>
        <taxon>Basidiomycota</taxon>
        <taxon>Pucciniomycotina</taxon>
        <taxon>Microbotryomycetes</taxon>
        <taxon>Sporidiobolales</taxon>
        <taxon>Sporidiobolaceae</taxon>
        <taxon>Rhodotorula</taxon>
    </lineage>
</organism>
<dbReference type="AlphaFoldDB" id="A0A9P6W1K6"/>
<dbReference type="EMBL" id="PUHQ01000037">
    <property type="protein sequence ID" value="KAG0661169.1"/>
    <property type="molecule type" value="Genomic_DNA"/>
</dbReference>
<name>A0A9P6W1K6_RHOMI</name>
<accession>A0A9P6W1K6</accession>
<evidence type="ECO:0000313" key="2">
    <source>
        <dbReference type="EMBL" id="KAG0661169.1"/>
    </source>
</evidence>
<comment type="caution">
    <text evidence="2">The sequence shown here is derived from an EMBL/GenBank/DDBJ whole genome shotgun (WGS) entry which is preliminary data.</text>
</comment>
<gene>
    <name evidence="2" type="ORF">C6P46_004123</name>
</gene>
<reference evidence="2 3" key="1">
    <citation type="submission" date="2020-11" db="EMBL/GenBank/DDBJ databases">
        <title>Kefir isolates.</title>
        <authorList>
            <person name="Marcisauskas S."/>
            <person name="Kim Y."/>
            <person name="Blasche S."/>
        </authorList>
    </citation>
    <scope>NUCLEOTIDE SEQUENCE [LARGE SCALE GENOMIC DNA]</scope>
    <source>
        <strain evidence="2 3">KR</strain>
    </source>
</reference>
<proteinExistence type="predicted"/>